<accession>A0A0C9TN35</accession>
<name>A0A0C9TN35_PAXIN</name>
<feature type="compositionally biased region" description="Pro residues" evidence="1">
    <location>
        <begin position="201"/>
        <end position="221"/>
    </location>
</feature>
<feature type="compositionally biased region" description="Basic residues" evidence="1">
    <location>
        <begin position="253"/>
        <end position="267"/>
    </location>
</feature>
<keyword evidence="3" id="KW-1185">Reference proteome</keyword>
<evidence type="ECO:0000256" key="1">
    <source>
        <dbReference type="SAM" id="MobiDB-lite"/>
    </source>
</evidence>
<evidence type="ECO:0000313" key="2">
    <source>
        <dbReference type="EMBL" id="KIJ09207.1"/>
    </source>
</evidence>
<proteinExistence type="predicted"/>
<dbReference type="Proteomes" id="UP000053647">
    <property type="component" value="Unassembled WGS sequence"/>
</dbReference>
<organism evidence="2 3">
    <name type="scientific">Paxillus involutus ATCC 200175</name>
    <dbReference type="NCBI Taxonomy" id="664439"/>
    <lineage>
        <taxon>Eukaryota</taxon>
        <taxon>Fungi</taxon>
        <taxon>Dikarya</taxon>
        <taxon>Basidiomycota</taxon>
        <taxon>Agaricomycotina</taxon>
        <taxon>Agaricomycetes</taxon>
        <taxon>Agaricomycetidae</taxon>
        <taxon>Boletales</taxon>
        <taxon>Paxilineae</taxon>
        <taxon>Paxillaceae</taxon>
        <taxon>Paxillus</taxon>
    </lineage>
</organism>
<reference evidence="3" key="2">
    <citation type="submission" date="2015-01" db="EMBL/GenBank/DDBJ databases">
        <title>Evolutionary Origins and Diversification of the Mycorrhizal Mutualists.</title>
        <authorList>
            <consortium name="DOE Joint Genome Institute"/>
            <consortium name="Mycorrhizal Genomics Consortium"/>
            <person name="Kohler A."/>
            <person name="Kuo A."/>
            <person name="Nagy L.G."/>
            <person name="Floudas D."/>
            <person name="Copeland A."/>
            <person name="Barry K.W."/>
            <person name="Cichocki N."/>
            <person name="Veneault-Fourrey C."/>
            <person name="LaButti K."/>
            <person name="Lindquist E.A."/>
            <person name="Lipzen A."/>
            <person name="Lundell T."/>
            <person name="Morin E."/>
            <person name="Murat C."/>
            <person name="Riley R."/>
            <person name="Ohm R."/>
            <person name="Sun H."/>
            <person name="Tunlid A."/>
            <person name="Henrissat B."/>
            <person name="Grigoriev I.V."/>
            <person name="Hibbett D.S."/>
            <person name="Martin F."/>
        </authorList>
    </citation>
    <scope>NUCLEOTIDE SEQUENCE [LARGE SCALE GENOMIC DNA]</scope>
    <source>
        <strain evidence="3">ATCC 200175</strain>
    </source>
</reference>
<reference evidence="2 3" key="1">
    <citation type="submission" date="2014-06" db="EMBL/GenBank/DDBJ databases">
        <authorList>
            <consortium name="DOE Joint Genome Institute"/>
            <person name="Kuo A."/>
            <person name="Kohler A."/>
            <person name="Nagy L.G."/>
            <person name="Floudas D."/>
            <person name="Copeland A."/>
            <person name="Barry K.W."/>
            <person name="Cichocki N."/>
            <person name="Veneault-Fourrey C."/>
            <person name="LaButti K."/>
            <person name="Lindquist E.A."/>
            <person name="Lipzen A."/>
            <person name="Lundell T."/>
            <person name="Morin E."/>
            <person name="Murat C."/>
            <person name="Sun H."/>
            <person name="Tunlid A."/>
            <person name="Henrissat B."/>
            <person name="Grigoriev I.V."/>
            <person name="Hibbett D.S."/>
            <person name="Martin F."/>
            <person name="Nordberg H.P."/>
            <person name="Cantor M.N."/>
            <person name="Hua S.X."/>
        </authorList>
    </citation>
    <scope>NUCLEOTIDE SEQUENCE [LARGE SCALE GENOMIC DNA]</scope>
    <source>
        <strain evidence="2 3">ATCC 200175</strain>
    </source>
</reference>
<dbReference type="HOGENOM" id="CLU_1042435_0_0_1"/>
<dbReference type="AlphaFoldDB" id="A0A0C9TN35"/>
<evidence type="ECO:0000313" key="3">
    <source>
        <dbReference type="Proteomes" id="UP000053647"/>
    </source>
</evidence>
<dbReference type="EMBL" id="KN819491">
    <property type="protein sequence ID" value="KIJ09207.1"/>
    <property type="molecule type" value="Genomic_DNA"/>
</dbReference>
<protein>
    <submittedName>
        <fullName evidence="2">Uncharacterized protein</fullName>
    </submittedName>
</protein>
<sequence>MNNFSLRVRDLLQLFRLSNDMDVTVIINSNLTISDGDFEVVPDFRLSLRSMHNHGGQALIPWWVGECGFSSTVTTMLYPVVVGGVSWVEIKLIKLHVFLCGEDGNFDFSGEGPLCAQGMDTVNQLLNLATKQLFLKITSMMEEVQANHAKIRPLQQASTTASFPCKWSSLLRAAFHSLSDTAYKRYCKWYNQLPPVNNSNDPPPGGPGGPGGPGPGGPGVPGPSRKRPSTPKPVPSSKRPTSHHSSSRGQQGKSHKHHRSGKKANRK</sequence>
<dbReference type="OrthoDB" id="2679919at2759"/>
<feature type="region of interest" description="Disordered" evidence="1">
    <location>
        <begin position="197"/>
        <end position="267"/>
    </location>
</feature>
<gene>
    <name evidence="2" type="ORF">PAXINDRAFT_17702</name>
</gene>